<accession>A0A0A8Z9B1</accession>
<reference evidence="2" key="2">
    <citation type="journal article" date="2015" name="Data Brief">
        <title>Shoot transcriptome of the giant reed, Arundo donax.</title>
        <authorList>
            <person name="Barrero R.A."/>
            <person name="Guerrero F.D."/>
            <person name="Moolhuijzen P."/>
            <person name="Goolsby J.A."/>
            <person name="Tidwell J."/>
            <person name="Bellgard S.E."/>
            <person name="Bellgard M.I."/>
        </authorList>
    </citation>
    <scope>NUCLEOTIDE SEQUENCE</scope>
    <source>
        <tissue evidence="2">Shoot tissue taken approximately 20 cm above the soil surface</tissue>
    </source>
</reference>
<feature type="transmembrane region" description="Helical" evidence="1">
    <location>
        <begin position="21"/>
        <end position="40"/>
    </location>
</feature>
<sequence>MPHLDIPFHRRNPITLDCNGFLIHFILLAHLKVLIFVYLIPSLLSTVILLH</sequence>
<name>A0A0A8Z9B1_ARUDO</name>
<keyword evidence="1" id="KW-1133">Transmembrane helix</keyword>
<keyword evidence="1" id="KW-0812">Transmembrane</keyword>
<evidence type="ECO:0000256" key="1">
    <source>
        <dbReference type="SAM" id="Phobius"/>
    </source>
</evidence>
<proteinExistence type="predicted"/>
<evidence type="ECO:0000313" key="2">
    <source>
        <dbReference type="EMBL" id="JAD35396.1"/>
    </source>
</evidence>
<protein>
    <submittedName>
        <fullName evidence="2">Uncharacterized protein</fullName>
    </submittedName>
</protein>
<organism evidence="2">
    <name type="scientific">Arundo donax</name>
    <name type="common">Giant reed</name>
    <name type="synonym">Donax arundinaceus</name>
    <dbReference type="NCBI Taxonomy" id="35708"/>
    <lineage>
        <taxon>Eukaryota</taxon>
        <taxon>Viridiplantae</taxon>
        <taxon>Streptophyta</taxon>
        <taxon>Embryophyta</taxon>
        <taxon>Tracheophyta</taxon>
        <taxon>Spermatophyta</taxon>
        <taxon>Magnoliopsida</taxon>
        <taxon>Liliopsida</taxon>
        <taxon>Poales</taxon>
        <taxon>Poaceae</taxon>
        <taxon>PACMAD clade</taxon>
        <taxon>Arundinoideae</taxon>
        <taxon>Arundineae</taxon>
        <taxon>Arundo</taxon>
    </lineage>
</organism>
<reference evidence="2" key="1">
    <citation type="submission" date="2014-09" db="EMBL/GenBank/DDBJ databases">
        <authorList>
            <person name="Magalhaes I.L.F."/>
            <person name="Oliveira U."/>
            <person name="Santos F.R."/>
            <person name="Vidigal T.H.D.A."/>
            <person name="Brescovit A.D."/>
            <person name="Santos A.J."/>
        </authorList>
    </citation>
    <scope>NUCLEOTIDE SEQUENCE</scope>
    <source>
        <tissue evidence="2">Shoot tissue taken approximately 20 cm above the soil surface</tissue>
    </source>
</reference>
<dbReference type="AlphaFoldDB" id="A0A0A8Z9B1"/>
<keyword evidence="1" id="KW-0472">Membrane</keyword>
<dbReference type="EMBL" id="GBRH01262499">
    <property type="protein sequence ID" value="JAD35396.1"/>
    <property type="molecule type" value="Transcribed_RNA"/>
</dbReference>